<feature type="signal peptide" evidence="1">
    <location>
        <begin position="1"/>
        <end position="19"/>
    </location>
</feature>
<name>A0ABZ0TIJ8_9SPHI</name>
<dbReference type="RefSeq" id="WP_321561389.1">
    <property type="nucleotide sequence ID" value="NZ_CP139558.1"/>
</dbReference>
<reference evidence="3 4" key="1">
    <citation type="submission" date="2023-11" db="EMBL/GenBank/DDBJ databases">
        <title>Analysis of the Genomes of Mucilaginibacter gossypii cycad 4 and M. sabulilitoris SNA2: microbes with the potential for plant growth promotion.</title>
        <authorList>
            <person name="Hirsch A.M."/>
            <person name="Humm E."/>
            <person name="Rubbi M."/>
            <person name="Del Vecchio G."/>
            <person name="Ha S.M."/>
            <person name="Pellegrini M."/>
            <person name="Gunsalus R.P."/>
        </authorList>
    </citation>
    <scope>NUCLEOTIDE SEQUENCE [LARGE SCALE GENOMIC DNA]</scope>
    <source>
        <strain evidence="3 4">SNA2</strain>
    </source>
</reference>
<dbReference type="EMBL" id="CP139558">
    <property type="protein sequence ID" value="WPU92227.1"/>
    <property type="molecule type" value="Genomic_DNA"/>
</dbReference>
<evidence type="ECO:0000259" key="2">
    <source>
        <dbReference type="Pfam" id="PF11412"/>
    </source>
</evidence>
<protein>
    <submittedName>
        <fullName evidence="3">Protein-disulfide reductase DsbD family protein</fullName>
    </submittedName>
</protein>
<accession>A0ABZ0TIJ8</accession>
<dbReference type="InterPro" id="IPR028250">
    <property type="entry name" value="DsbDN"/>
</dbReference>
<dbReference type="InterPro" id="IPR036929">
    <property type="entry name" value="DsbDN_sf"/>
</dbReference>
<dbReference type="Proteomes" id="UP001324380">
    <property type="component" value="Chromosome"/>
</dbReference>
<evidence type="ECO:0000313" key="3">
    <source>
        <dbReference type="EMBL" id="WPU92227.1"/>
    </source>
</evidence>
<keyword evidence="4" id="KW-1185">Reference proteome</keyword>
<dbReference type="Gene3D" id="2.60.40.1250">
    <property type="entry name" value="Thiol:disulfide interchange protein DsbD, N-terminal domain"/>
    <property type="match status" value="1"/>
</dbReference>
<gene>
    <name evidence="3" type="ORF">SNE25_23170</name>
</gene>
<feature type="chain" id="PRO_5046842138" evidence="1">
    <location>
        <begin position="20"/>
        <end position="149"/>
    </location>
</feature>
<keyword evidence="1" id="KW-0732">Signal</keyword>
<sequence length="149" mass="16660">MKKLLSIILTLAVWLPLHAQNKPVSWNFSYKKVSAYTYNVFLSATVSEPWHIYSETTPAGGPVPTKITFSGNPLLKMNGQINEQGELKVVHDKNFGVDVKYFKGDVSFVQTIKVISKAKTSLHGTIEYMVCNDKKCLPPETIPFDIAIN</sequence>
<organism evidence="3 4">
    <name type="scientific">Mucilaginibacter sabulilitoris</name>
    <dbReference type="NCBI Taxonomy" id="1173583"/>
    <lineage>
        <taxon>Bacteria</taxon>
        <taxon>Pseudomonadati</taxon>
        <taxon>Bacteroidota</taxon>
        <taxon>Sphingobacteriia</taxon>
        <taxon>Sphingobacteriales</taxon>
        <taxon>Sphingobacteriaceae</taxon>
        <taxon>Mucilaginibacter</taxon>
    </lineage>
</organism>
<evidence type="ECO:0000256" key="1">
    <source>
        <dbReference type="SAM" id="SignalP"/>
    </source>
</evidence>
<feature type="domain" description="Thiol:disulfide interchange protein DsbD N-terminal" evidence="2">
    <location>
        <begin position="32"/>
        <end position="141"/>
    </location>
</feature>
<dbReference type="Pfam" id="PF11412">
    <property type="entry name" value="DsbD_N"/>
    <property type="match status" value="1"/>
</dbReference>
<evidence type="ECO:0000313" key="4">
    <source>
        <dbReference type="Proteomes" id="UP001324380"/>
    </source>
</evidence>
<proteinExistence type="predicted"/>